<protein>
    <submittedName>
        <fullName evidence="5">AraC family transcriptional regulator</fullName>
    </submittedName>
</protein>
<evidence type="ECO:0000256" key="1">
    <source>
        <dbReference type="ARBA" id="ARBA00023015"/>
    </source>
</evidence>
<dbReference type="RefSeq" id="WP_114124751.1">
    <property type="nucleotide sequence ID" value="NZ_QOUI01000001.1"/>
</dbReference>
<dbReference type="GO" id="GO:0003700">
    <property type="term" value="F:DNA-binding transcription factor activity"/>
    <property type="evidence" value="ECO:0007669"/>
    <property type="project" value="InterPro"/>
</dbReference>
<organism evidence="5 6">
    <name type="scientific">Desertihabitans brevis</name>
    <dbReference type="NCBI Taxonomy" id="2268447"/>
    <lineage>
        <taxon>Bacteria</taxon>
        <taxon>Bacillati</taxon>
        <taxon>Actinomycetota</taxon>
        <taxon>Actinomycetes</taxon>
        <taxon>Propionibacteriales</taxon>
        <taxon>Propionibacteriaceae</taxon>
        <taxon>Desertihabitans</taxon>
    </lineage>
</organism>
<comment type="caution">
    <text evidence="5">The sequence shown here is derived from an EMBL/GenBank/DDBJ whole genome shotgun (WGS) entry which is preliminary data.</text>
</comment>
<accession>A0A367YYZ5</accession>
<dbReference type="SMART" id="SM00342">
    <property type="entry name" value="HTH_ARAC"/>
    <property type="match status" value="1"/>
</dbReference>
<sequence>MPTSLAGDGAVALEDPRQLGRVLRPAAHQQVADTLREDVEGPLADVLSHRWRVRWERAPGRPHTARVLSDPVVHLTAEAATDETDAPAPLHGHPTPTVLLHGLVPEVFEVELPVAGVVHGLAFHPGGLSVLTGTAARAWAGRVLPAGDVLEVATTDADADDPWQPLVEAVARRHDPAAVAADAGYRLVRRAFALIEDPGVRTVEALATGLHVSARTLQRVFLHHVGAGPLWVLRRRRLQQAAAALDLGRAPDLALLSADLGYADHAHLSRDFARVVGLPPSRYRPAGPPREGDAGVGAAD</sequence>
<dbReference type="InterPro" id="IPR050204">
    <property type="entry name" value="AraC_XylS_family_regulators"/>
</dbReference>
<evidence type="ECO:0000313" key="6">
    <source>
        <dbReference type="Proteomes" id="UP000252770"/>
    </source>
</evidence>
<keyword evidence="1" id="KW-0805">Transcription regulation</keyword>
<dbReference type="Pfam" id="PF12833">
    <property type="entry name" value="HTH_18"/>
    <property type="match status" value="1"/>
</dbReference>
<feature type="domain" description="HTH araC/xylS-type" evidence="4">
    <location>
        <begin position="185"/>
        <end position="286"/>
    </location>
</feature>
<dbReference type="PROSITE" id="PS01124">
    <property type="entry name" value="HTH_ARAC_FAMILY_2"/>
    <property type="match status" value="1"/>
</dbReference>
<gene>
    <name evidence="5" type="ORF">DT076_00785</name>
</gene>
<name>A0A367YYZ5_9ACTN</name>
<dbReference type="SUPFAM" id="SSF46689">
    <property type="entry name" value="Homeodomain-like"/>
    <property type="match status" value="1"/>
</dbReference>
<keyword evidence="3" id="KW-0804">Transcription</keyword>
<evidence type="ECO:0000313" key="5">
    <source>
        <dbReference type="EMBL" id="RCK71048.1"/>
    </source>
</evidence>
<dbReference type="PANTHER" id="PTHR46796:SF13">
    <property type="entry name" value="HTH-TYPE TRANSCRIPTIONAL ACTIVATOR RHAS"/>
    <property type="match status" value="1"/>
</dbReference>
<dbReference type="Proteomes" id="UP000252770">
    <property type="component" value="Unassembled WGS sequence"/>
</dbReference>
<reference evidence="5 6" key="1">
    <citation type="submission" date="2018-07" db="EMBL/GenBank/DDBJ databases">
        <title>Desertimonas flava gen. nov. sp. nov.</title>
        <authorList>
            <person name="Liu S."/>
        </authorList>
    </citation>
    <scope>NUCLEOTIDE SEQUENCE [LARGE SCALE GENOMIC DNA]</scope>
    <source>
        <strain evidence="5 6">16Sb5-5</strain>
    </source>
</reference>
<evidence type="ECO:0000256" key="3">
    <source>
        <dbReference type="ARBA" id="ARBA00023163"/>
    </source>
</evidence>
<dbReference type="InterPro" id="IPR018060">
    <property type="entry name" value="HTH_AraC"/>
</dbReference>
<dbReference type="InterPro" id="IPR046532">
    <property type="entry name" value="DUF6597"/>
</dbReference>
<dbReference type="AlphaFoldDB" id="A0A367YYZ5"/>
<dbReference type="GO" id="GO:0043565">
    <property type="term" value="F:sequence-specific DNA binding"/>
    <property type="evidence" value="ECO:0007669"/>
    <property type="project" value="InterPro"/>
</dbReference>
<dbReference type="Pfam" id="PF20240">
    <property type="entry name" value="DUF6597"/>
    <property type="match status" value="1"/>
</dbReference>
<dbReference type="EMBL" id="QOUI01000001">
    <property type="protein sequence ID" value="RCK71048.1"/>
    <property type="molecule type" value="Genomic_DNA"/>
</dbReference>
<dbReference type="InterPro" id="IPR009057">
    <property type="entry name" value="Homeodomain-like_sf"/>
</dbReference>
<keyword evidence="6" id="KW-1185">Reference proteome</keyword>
<dbReference type="Gene3D" id="1.10.10.60">
    <property type="entry name" value="Homeodomain-like"/>
    <property type="match status" value="1"/>
</dbReference>
<evidence type="ECO:0000256" key="2">
    <source>
        <dbReference type="ARBA" id="ARBA00023125"/>
    </source>
</evidence>
<evidence type="ECO:0000259" key="4">
    <source>
        <dbReference type="PROSITE" id="PS01124"/>
    </source>
</evidence>
<proteinExistence type="predicted"/>
<keyword evidence="2" id="KW-0238">DNA-binding</keyword>
<dbReference type="PANTHER" id="PTHR46796">
    <property type="entry name" value="HTH-TYPE TRANSCRIPTIONAL ACTIVATOR RHAS-RELATED"/>
    <property type="match status" value="1"/>
</dbReference>